<evidence type="ECO:0000313" key="2">
    <source>
        <dbReference type="Proteomes" id="UP000295221"/>
    </source>
</evidence>
<reference evidence="1 2" key="1">
    <citation type="submission" date="2019-03" db="EMBL/GenBank/DDBJ databases">
        <title>Genomic Encyclopedia of Type Strains, Phase IV (KMG-IV): sequencing the most valuable type-strain genomes for metagenomic binning, comparative biology and taxonomic classification.</title>
        <authorList>
            <person name="Goeker M."/>
        </authorList>
    </citation>
    <scope>NUCLEOTIDE SEQUENCE [LARGE SCALE GENOMIC DNA]</scope>
    <source>
        <strain evidence="1 2">DSM 24179</strain>
    </source>
</reference>
<comment type="caution">
    <text evidence="1">The sequence shown here is derived from an EMBL/GenBank/DDBJ whole genome shotgun (WGS) entry which is preliminary data.</text>
</comment>
<dbReference type="PROSITE" id="PS51257">
    <property type="entry name" value="PROKAR_LIPOPROTEIN"/>
    <property type="match status" value="1"/>
</dbReference>
<sequence>MKMFLISIALTGFLFSCKNKENIDASNLKIENKYEINFCDKGDLSSLIIYIDDCNETVYRFFSNGMIDLVYSYCDSLMIGSAYSYYESGGLAFYGFFDKSGLLRYKRLYYEHGEVKEEEGVLIIVEYDEMILENDSLYIPIYIPHLPGSCVLAHAFLYDENENCLDTLVFHKHIINLKVNAKIVQSIELDVQMTVGEIIIKHGKTLFID</sequence>
<organism evidence="1 2">
    <name type="scientific">Natronoflexus pectinivorans</name>
    <dbReference type="NCBI Taxonomy" id="682526"/>
    <lineage>
        <taxon>Bacteria</taxon>
        <taxon>Pseudomonadati</taxon>
        <taxon>Bacteroidota</taxon>
        <taxon>Bacteroidia</taxon>
        <taxon>Marinilabiliales</taxon>
        <taxon>Marinilabiliaceae</taxon>
        <taxon>Natronoflexus</taxon>
    </lineage>
</organism>
<keyword evidence="2" id="KW-1185">Reference proteome</keyword>
<name>A0A4R2GMK2_9BACT</name>
<dbReference type="EMBL" id="SLWK01000001">
    <property type="protein sequence ID" value="TCO10514.1"/>
    <property type="molecule type" value="Genomic_DNA"/>
</dbReference>
<accession>A0A4R2GMK2</accession>
<evidence type="ECO:0000313" key="1">
    <source>
        <dbReference type="EMBL" id="TCO10514.1"/>
    </source>
</evidence>
<dbReference type="Proteomes" id="UP000295221">
    <property type="component" value="Unassembled WGS sequence"/>
</dbReference>
<dbReference type="Gene3D" id="3.90.930.1">
    <property type="match status" value="1"/>
</dbReference>
<proteinExistence type="predicted"/>
<protein>
    <recommendedName>
        <fullName evidence="3">MORN repeat protein</fullName>
    </recommendedName>
</protein>
<evidence type="ECO:0008006" key="3">
    <source>
        <dbReference type="Google" id="ProtNLM"/>
    </source>
</evidence>
<gene>
    <name evidence="1" type="ORF">EV194_101144</name>
</gene>
<dbReference type="RefSeq" id="WP_132431068.1">
    <property type="nucleotide sequence ID" value="NZ_SLWK01000001.1"/>
</dbReference>
<dbReference type="AlphaFoldDB" id="A0A4R2GMK2"/>